<keyword evidence="1" id="KW-0472">Membrane</keyword>
<protein>
    <submittedName>
        <fullName evidence="3">Histidine kinase</fullName>
    </submittedName>
</protein>
<dbReference type="Pfam" id="PF06580">
    <property type="entry name" value="His_kinase"/>
    <property type="match status" value="1"/>
</dbReference>
<dbReference type="EMBL" id="JASJOU010000001">
    <property type="protein sequence ID" value="MDJ1499282.1"/>
    <property type="molecule type" value="Genomic_DNA"/>
</dbReference>
<name>A0AAE3R256_9BACT</name>
<gene>
    <name evidence="3" type="ORF">QNI22_01425</name>
</gene>
<dbReference type="Pfam" id="PF02518">
    <property type="entry name" value="HATPase_c"/>
    <property type="match status" value="1"/>
</dbReference>
<dbReference type="InterPro" id="IPR010559">
    <property type="entry name" value="Sig_transdc_His_kin_internal"/>
</dbReference>
<sequence>MKNLLLFLFFVVCLITPTYAQIPWGEFSQSYNEGIYEDPSKVDLILAIRKENNSFWVTNENSKHFDILSKDSAFLKDRLWAKVIARSTFDTAQAHFFLHGVTPTNAHNYQYRLSEYPGNRILLPWSQISTFTDSVLIKESTLPQMAYLGGYKTQLGKTLIIDVRQENMHHIVATSLISWESIRPQIAKVYTSANFDIFLRKLQYPWMSKATDTSLSLSDKVVLPYKNTNLILVLEANIYDKSQIQYKVIRDGSVFIPWQVNEYNNSFVWIKDYPPGMYQIHIRYTVQPEHTTSYQFEVAPVWYQSTWFRVFIGMFSIVFFGAITSLVLYLRQKQRTQQELSNKTKVQLELKAIYAQLNPHFVFNALGSIQGLINKQDVQGANEYLSDFARLLRESLQNSNKDTISLYEEVQMLETYLKLEKLRFGFSYQINVQKEINLYETSIPSLLLQPLVENAVKHGVSSLYAQGIIEIDVSKQDDSMVITLQDNGKGFVSEQLSTGYGLKLTKERISLLNKLNKEQPIDLSIHTNQGTGTSITLTFYQWFL</sequence>
<dbReference type="Proteomes" id="UP001232063">
    <property type="component" value="Unassembled WGS sequence"/>
</dbReference>
<dbReference type="InterPro" id="IPR005467">
    <property type="entry name" value="His_kinase_dom"/>
</dbReference>
<dbReference type="AlphaFoldDB" id="A0AAE3R256"/>
<evidence type="ECO:0000259" key="2">
    <source>
        <dbReference type="PROSITE" id="PS50109"/>
    </source>
</evidence>
<proteinExistence type="predicted"/>
<dbReference type="RefSeq" id="WP_314508812.1">
    <property type="nucleotide sequence ID" value="NZ_JASJOU010000001.1"/>
</dbReference>
<dbReference type="InterPro" id="IPR003594">
    <property type="entry name" value="HATPase_dom"/>
</dbReference>
<dbReference type="PROSITE" id="PS50109">
    <property type="entry name" value="HIS_KIN"/>
    <property type="match status" value="1"/>
</dbReference>
<dbReference type="GO" id="GO:0000155">
    <property type="term" value="F:phosphorelay sensor kinase activity"/>
    <property type="evidence" value="ECO:0007669"/>
    <property type="project" value="InterPro"/>
</dbReference>
<feature type="domain" description="Histidine kinase" evidence="2">
    <location>
        <begin position="447"/>
        <end position="539"/>
    </location>
</feature>
<keyword evidence="1" id="KW-0812">Transmembrane</keyword>
<evidence type="ECO:0000256" key="1">
    <source>
        <dbReference type="SAM" id="Phobius"/>
    </source>
</evidence>
<dbReference type="Gene3D" id="3.30.565.10">
    <property type="entry name" value="Histidine kinase-like ATPase, C-terminal domain"/>
    <property type="match status" value="1"/>
</dbReference>
<keyword evidence="1" id="KW-1133">Transmembrane helix</keyword>
<dbReference type="InterPro" id="IPR036890">
    <property type="entry name" value="HATPase_C_sf"/>
</dbReference>
<dbReference type="GO" id="GO:0016020">
    <property type="term" value="C:membrane"/>
    <property type="evidence" value="ECO:0007669"/>
    <property type="project" value="InterPro"/>
</dbReference>
<organism evidence="3 4">
    <name type="scientific">Xanthocytophaga agilis</name>
    <dbReference type="NCBI Taxonomy" id="3048010"/>
    <lineage>
        <taxon>Bacteria</taxon>
        <taxon>Pseudomonadati</taxon>
        <taxon>Bacteroidota</taxon>
        <taxon>Cytophagia</taxon>
        <taxon>Cytophagales</taxon>
        <taxon>Rhodocytophagaceae</taxon>
        <taxon>Xanthocytophaga</taxon>
    </lineage>
</organism>
<dbReference type="InterPro" id="IPR050640">
    <property type="entry name" value="Bact_2-comp_sensor_kinase"/>
</dbReference>
<evidence type="ECO:0000313" key="3">
    <source>
        <dbReference type="EMBL" id="MDJ1499282.1"/>
    </source>
</evidence>
<evidence type="ECO:0000313" key="4">
    <source>
        <dbReference type="Proteomes" id="UP001232063"/>
    </source>
</evidence>
<comment type="caution">
    <text evidence="3">The sequence shown here is derived from an EMBL/GenBank/DDBJ whole genome shotgun (WGS) entry which is preliminary data.</text>
</comment>
<keyword evidence="4" id="KW-1185">Reference proteome</keyword>
<dbReference type="PANTHER" id="PTHR34220:SF7">
    <property type="entry name" value="SENSOR HISTIDINE KINASE YPDA"/>
    <property type="match status" value="1"/>
</dbReference>
<reference evidence="3" key="1">
    <citation type="submission" date="2023-05" db="EMBL/GenBank/DDBJ databases">
        <authorList>
            <person name="Zhang X."/>
        </authorList>
    </citation>
    <scope>NUCLEOTIDE SEQUENCE</scope>
    <source>
        <strain evidence="3">BD1B2-1</strain>
    </source>
</reference>
<keyword evidence="3" id="KW-0418">Kinase</keyword>
<feature type="transmembrane region" description="Helical" evidence="1">
    <location>
        <begin position="307"/>
        <end position="330"/>
    </location>
</feature>
<dbReference type="PANTHER" id="PTHR34220">
    <property type="entry name" value="SENSOR HISTIDINE KINASE YPDA"/>
    <property type="match status" value="1"/>
</dbReference>
<keyword evidence="3" id="KW-0808">Transferase</keyword>
<dbReference type="SUPFAM" id="SSF55874">
    <property type="entry name" value="ATPase domain of HSP90 chaperone/DNA topoisomerase II/histidine kinase"/>
    <property type="match status" value="1"/>
</dbReference>
<accession>A0AAE3R256</accession>